<protein>
    <submittedName>
        <fullName evidence="3">Uncharacterized protein</fullName>
    </submittedName>
</protein>
<accession>A0A7S3YHY9</accession>
<dbReference type="AlphaFoldDB" id="A0A7S3YHY9"/>
<keyword evidence="2" id="KW-0812">Transmembrane</keyword>
<feature type="transmembrane region" description="Helical" evidence="2">
    <location>
        <begin position="136"/>
        <end position="155"/>
    </location>
</feature>
<feature type="region of interest" description="Disordered" evidence="1">
    <location>
        <begin position="309"/>
        <end position="345"/>
    </location>
</feature>
<keyword evidence="2" id="KW-0472">Membrane</keyword>
<keyword evidence="2" id="KW-1133">Transmembrane helix</keyword>
<feature type="transmembrane region" description="Helical" evidence="2">
    <location>
        <begin position="167"/>
        <end position="184"/>
    </location>
</feature>
<evidence type="ECO:0000256" key="1">
    <source>
        <dbReference type="SAM" id="MobiDB-lite"/>
    </source>
</evidence>
<name>A0A7S3YHY9_HETAK</name>
<feature type="transmembrane region" description="Helical" evidence="2">
    <location>
        <begin position="102"/>
        <end position="124"/>
    </location>
</feature>
<sequence>MKQQFININKKVLKENYFIDVSSKTAENIGVWLSAVLTQHCMGALLCIPAVFGFPGISATVAARMARYGGLLECGWEVQDSLQRAFQLLFCGKEVNERNSPVILILCTLHHLLGLLMVIPMNVYFGDSSEYHELVFLLQGAAFVAQYAQMWGYLLDVTKSRKELLKLKISIIFAWVMIVYSRLYRFIPVGWSLYHMLKRGSSPSFARLGGLSLVGMLIINTLMFLDVTKKLLKWVPRTFQREKKQQWAEDTTAPVKLAPAALLPPVEVPSGVDPKCGLNSRSQGTTLLGSNPLVATEFDKADSVWTSKRGRHLQAKTLQRPARSRSPMVNPGPQMRRPRTRTYTS</sequence>
<evidence type="ECO:0000256" key="2">
    <source>
        <dbReference type="SAM" id="Phobius"/>
    </source>
</evidence>
<feature type="transmembrane region" description="Helical" evidence="2">
    <location>
        <begin position="204"/>
        <end position="225"/>
    </location>
</feature>
<proteinExistence type="predicted"/>
<gene>
    <name evidence="3" type="ORF">HAKA00212_LOCUS25733</name>
</gene>
<organism evidence="3">
    <name type="scientific">Heterosigma akashiwo</name>
    <name type="common">Chromophytic alga</name>
    <name type="synonym">Heterosigma carterae</name>
    <dbReference type="NCBI Taxonomy" id="2829"/>
    <lineage>
        <taxon>Eukaryota</taxon>
        <taxon>Sar</taxon>
        <taxon>Stramenopiles</taxon>
        <taxon>Ochrophyta</taxon>
        <taxon>Raphidophyceae</taxon>
        <taxon>Chattonellales</taxon>
        <taxon>Chattonellaceae</taxon>
        <taxon>Heterosigma</taxon>
    </lineage>
</organism>
<feature type="compositionally biased region" description="Basic residues" evidence="1">
    <location>
        <begin position="336"/>
        <end position="345"/>
    </location>
</feature>
<reference evidence="3" key="1">
    <citation type="submission" date="2021-01" db="EMBL/GenBank/DDBJ databases">
        <authorList>
            <person name="Corre E."/>
            <person name="Pelletier E."/>
            <person name="Niang G."/>
            <person name="Scheremetjew M."/>
            <person name="Finn R."/>
            <person name="Kale V."/>
            <person name="Holt S."/>
            <person name="Cochrane G."/>
            <person name="Meng A."/>
            <person name="Brown T."/>
            <person name="Cohen L."/>
        </authorList>
    </citation>
    <scope>NUCLEOTIDE SEQUENCE</scope>
    <source>
        <strain evidence="3">CCMP3107</strain>
    </source>
</reference>
<dbReference type="EMBL" id="HBIU01059326">
    <property type="protein sequence ID" value="CAE0652262.1"/>
    <property type="molecule type" value="Transcribed_RNA"/>
</dbReference>
<evidence type="ECO:0000313" key="3">
    <source>
        <dbReference type="EMBL" id="CAE0652262.1"/>
    </source>
</evidence>